<protein>
    <submittedName>
        <fullName evidence="1">Maker121</fullName>
    </submittedName>
</protein>
<gene>
    <name evidence="1" type="ORF">Dbus_chr2Rg2033</name>
</gene>
<sequence>MSRVQRIAYSHWQNFCKVARQQAIHSHLGRGFGLPPEISQKPKSNKRFSLPLCNLEAAAAACLKIKK</sequence>
<dbReference type="EMBL" id="CP012524">
    <property type="protein sequence ID" value="ALC42454.1"/>
    <property type="molecule type" value="Genomic_DNA"/>
</dbReference>
<reference evidence="1 2" key="1">
    <citation type="submission" date="2015-08" db="EMBL/GenBank/DDBJ databases">
        <title>Ancestral chromatin configuration constrains chromatin evolution on differentiating sex chromosomes in Drosophila.</title>
        <authorList>
            <person name="Zhou Q."/>
            <person name="Bachtrog D."/>
        </authorList>
    </citation>
    <scope>NUCLEOTIDE SEQUENCE [LARGE SCALE GENOMIC DNA]</scope>
    <source>
        <tissue evidence="1">Whole larvae</tissue>
    </source>
</reference>
<dbReference type="AlphaFoldDB" id="A0A0M4E752"/>
<organism evidence="1 2">
    <name type="scientific">Drosophila busckii</name>
    <name type="common">Fruit fly</name>
    <dbReference type="NCBI Taxonomy" id="30019"/>
    <lineage>
        <taxon>Eukaryota</taxon>
        <taxon>Metazoa</taxon>
        <taxon>Ecdysozoa</taxon>
        <taxon>Arthropoda</taxon>
        <taxon>Hexapoda</taxon>
        <taxon>Insecta</taxon>
        <taxon>Pterygota</taxon>
        <taxon>Neoptera</taxon>
        <taxon>Endopterygota</taxon>
        <taxon>Diptera</taxon>
        <taxon>Brachycera</taxon>
        <taxon>Muscomorpha</taxon>
        <taxon>Ephydroidea</taxon>
        <taxon>Drosophilidae</taxon>
        <taxon>Drosophila</taxon>
    </lineage>
</organism>
<evidence type="ECO:0000313" key="1">
    <source>
        <dbReference type="EMBL" id="ALC42454.1"/>
    </source>
</evidence>
<name>A0A0M4E752_DROBS</name>
<keyword evidence="2" id="KW-1185">Reference proteome</keyword>
<proteinExistence type="predicted"/>
<dbReference type="Proteomes" id="UP000494163">
    <property type="component" value="Chromosome 2R"/>
</dbReference>
<accession>A0A0M4E752</accession>
<evidence type="ECO:0000313" key="2">
    <source>
        <dbReference type="Proteomes" id="UP000494163"/>
    </source>
</evidence>